<gene>
    <name evidence="2" type="ORF">M0L20_01780</name>
</gene>
<dbReference type="Proteomes" id="UP001202180">
    <property type="component" value="Unassembled WGS sequence"/>
</dbReference>
<protein>
    <recommendedName>
        <fullName evidence="1">Glycosyl transferase family 28 C-terminal domain-containing protein</fullName>
    </recommendedName>
</protein>
<evidence type="ECO:0000259" key="1">
    <source>
        <dbReference type="Pfam" id="PF04101"/>
    </source>
</evidence>
<keyword evidence="3" id="KW-1185">Reference proteome</keyword>
<accession>A0ABT0HEH8</accession>
<dbReference type="PANTHER" id="PTHR21015">
    <property type="entry name" value="UDP-N-ACETYLGLUCOSAMINE--N-ACETYLMURAMYL-(PENTAPEPTIDE) PYROPHOSPHORYL-UNDECAPRENOL N-ACETYLGLUCOSAMINE TRANSFERASE 1"/>
    <property type="match status" value="1"/>
</dbReference>
<organism evidence="2 3">
    <name type="scientific">Spirosoma liriopis</name>
    <dbReference type="NCBI Taxonomy" id="2937440"/>
    <lineage>
        <taxon>Bacteria</taxon>
        <taxon>Pseudomonadati</taxon>
        <taxon>Bacteroidota</taxon>
        <taxon>Cytophagia</taxon>
        <taxon>Cytophagales</taxon>
        <taxon>Cytophagaceae</taxon>
        <taxon>Spirosoma</taxon>
    </lineage>
</organism>
<dbReference type="Gene3D" id="3.40.50.2000">
    <property type="entry name" value="Glycogen Phosphorylase B"/>
    <property type="match status" value="1"/>
</dbReference>
<comment type="caution">
    <text evidence="2">The sequence shown here is derived from an EMBL/GenBank/DDBJ whole genome shotgun (WGS) entry which is preliminary data.</text>
</comment>
<dbReference type="InterPro" id="IPR007235">
    <property type="entry name" value="Glyco_trans_28_C"/>
</dbReference>
<name>A0ABT0HEH8_9BACT</name>
<dbReference type="EMBL" id="JALPRF010000001">
    <property type="protein sequence ID" value="MCK8490560.1"/>
    <property type="molecule type" value="Genomic_DNA"/>
</dbReference>
<dbReference type="RefSeq" id="WP_248475356.1">
    <property type="nucleotide sequence ID" value="NZ_JALPRF010000001.1"/>
</dbReference>
<dbReference type="Pfam" id="PF04101">
    <property type="entry name" value="Glyco_tran_28_C"/>
    <property type="match status" value="1"/>
</dbReference>
<proteinExistence type="predicted"/>
<reference evidence="2 3" key="1">
    <citation type="submission" date="2022-04" db="EMBL/GenBank/DDBJ databases">
        <title>Spirosoma sp. strain RP8 genome sequencing and assembly.</title>
        <authorList>
            <person name="Jung Y."/>
        </authorList>
    </citation>
    <scope>NUCLEOTIDE SEQUENCE [LARGE SCALE GENOMIC DNA]</scope>
    <source>
        <strain evidence="2 3">RP8</strain>
    </source>
</reference>
<evidence type="ECO:0000313" key="3">
    <source>
        <dbReference type="Proteomes" id="UP001202180"/>
    </source>
</evidence>
<evidence type="ECO:0000313" key="2">
    <source>
        <dbReference type="EMBL" id="MCK8490560.1"/>
    </source>
</evidence>
<feature type="domain" description="Glycosyl transferase family 28 C-terminal" evidence="1">
    <location>
        <begin position="249"/>
        <end position="309"/>
    </location>
</feature>
<sequence>MPINIAFYVHHHGSGHLMRCLAISTLLTDCQITFLGSRLAAYSSLIPDSINCIELPMDTPSSADRHYAEGNPVEGLHYAPLNVEGQRQRTALLTEFFNRVSPLLFVVDVSVEVALLARLSGVPTIVIKQHGNRQDLPHQLAYQSAEVVLAPFSPMMKQEETPWLANKLVYTGGFSRYPLQVNSRSGEQANRAAVLVGAGGTSLDATFLIHIARQAPDWIFEVVGKLAGSTTDCVPTNVIWHGQLDDPRLILERCVLVIGNAGHNTVMEMAALNKRFIVIPEQRPFEEQLIKATILDQLALAYVVHPHELYQTNWPAVLTATAAREPHWQGIVDEEATARAAQLIRQTYGSIYNSGDYSLSADSNSAVEGSRSN</sequence>
<dbReference type="SUPFAM" id="SSF53756">
    <property type="entry name" value="UDP-Glycosyltransferase/glycogen phosphorylase"/>
    <property type="match status" value="1"/>
</dbReference>
<dbReference type="PANTHER" id="PTHR21015:SF22">
    <property type="entry name" value="GLYCOSYLTRANSFERASE"/>
    <property type="match status" value="1"/>
</dbReference>